<name>A0A4Y7TRB8_COPMI</name>
<dbReference type="EMBL" id="QPFP01000006">
    <property type="protein sequence ID" value="TEB36099.1"/>
    <property type="molecule type" value="Genomic_DNA"/>
</dbReference>
<gene>
    <name evidence="3" type="ORF">FA13DRAFT_1227027</name>
</gene>
<keyword evidence="4" id="KW-1185">Reference proteome</keyword>
<comment type="caution">
    <text evidence="3">The sequence shown here is derived from an EMBL/GenBank/DDBJ whole genome shotgun (WGS) entry which is preliminary data.</text>
</comment>
<evidence type="ECO:0000256" key="2">
    <source>
        <dbReference type="SAM" id="Phobius"/>
    </source>
</evidence>
<protein>
    <submittedName>
        <fullName evidence="3">Uncharacterized protein</fullName>
    </submittedName>
</protein>
<evidence type="ECO:0000256" key="1">
    <source>
        <dbReference type="SAM" id="MobiDB-lite"/>
    </source>
</evidence>
<feature type="region of interest" description="Disordered" evidence="1">
    <location>
        <begin position="52"/>
        <end position="108"/>
    </location>
</feature>
<dbReference type="AlphaFoldDB" id="A0A4Y7TRB8"/>
<dbReference type="OrthoDB" id="2975119at2759"/>
<feature type="compositionally biased region" description="Polar residues" evidence="1">
    <location>
        <begin position="67"/>
        <end position="77"/>
    </location>
</feature>
<sequence length="452" mass="48448">MITANNRGIPRCVLNLRLAPSLVLSLSPLLFTVLPRTILGLWHHSAFLSSIGPSSPLSPREPADLMTSRSVTKSPTKANPAGPRVPVSDSKSVPLCDENKGESRSTGGRRVSRRFLPSFAFTKTGSSSIVGRPVRMPTVARFMFVVLISVLHLVSIVLLTLSLVLGSGGRALSVDWLALIIMAVFLLHRVRFPQREYIRPRSMTAFYGLTFVSAVNLALLSARLATGNRGLVRDFEGVGSSEAVAGTVVAIAAASTLLGITGAYVSHTGCYIERKRKVPKPLISWPVHDWRPFPTDTPTASPMSPSYGRPRKYIPGLIPAFRGAASPSSGFSERIAPQRVYQGSSERLIVPGGYQDMASMRKSIIASSGAGTGPGMRVSVYMAGPNGSTFELVAPPLPSPVPLLPSPIATKGGQGILEQCGDNRLQRGMPVPLQPPAPVRVAREGRMMTRYH</sequence>
<keyword evidence="2" id="KW-0472">Membrane</keyword>
<proteinExistence type="predicted"/>
<organism evidence="3 4">
    <name type="scientific">Coprinellus micaceus</name>
    <name type="common">Glistening ink-cap mushroom</name>
    <name type="synonym">Coprinus micaceus</name>
    <dbReference type="NCBI Taxonomy" id="71717"/>
    <lineage>
        <taxon>Eukaryota</taxon>
        <taxon>Fungi</taxon>
        <taxon>Dikarya</taxon>
        <taxon>Basidiomycota</taxon>
        <taxon>Agaricomycotina</taxon>
        <taxon>Agaricomycetes</taxon>
        <taxon>Agaricomycetidae</taxon>
        <taxon>Agaricales</taxon>
        <taxon>Agaricineae</taxon>
        <taxon>Psathyrellaceae</taxon>
        <taxon>Coprinellus</taxon>
    </lineage>
</organism>
<feature type="transmembrane region" description="Helical" evidence="2">
    <location>
        <begin position="171"/>
        <end position="192"/>
    </location>
</feature>
<reference evidence="3 4" key="1">
    <citation type="journal article" date="2019" name="Nat. Ecol. Evol.">
        <title>Megaphylogeny resolves global patterns of mushroom evolution.</title>
        <authorList>
            <person name="Varga T."/>
            <person name="Krizsan K."/>
            <person name="Foldi C."/>
            <person name="Dima B."/>
            <person name="Sanchez-Garcia M."/>
            <person name="Sanchez-Ramirez S."/>
            <person name="Szollosi G.J."/>
            <person name="Szarkandi J.G."/>
            <person name="Papp V."/>
            <person name="Albert L."/>
            <person name="Andreopoulos W."/>
            <person name="Angelini C."/>
            <person name="Antonin V."/>
            <person name="Barry K.W."/>
            <person name="Bougher N.L."/>
            <person name="Buchanan P."/>
            <person name="Buyck B."/>
            <person name="Bense V."/>
            <person name="Catcheside P."/>
            <person name="Chovatia M."/>
            <person name="Cooper J."/>
            <person name="Damon W."/>
            <person name="Desjardin D."/>
            <person name="Finy P."/>
            <person name="Geml J."/>
            <person name="Haridas S."/>
            <person name="Hughes K."/>
            <person name="Justo A."/>
            <person name="Karasinski D."/>
            <person name="Kautmanova I."/>
            <person name="Kiss B."/>
            <person name="Kocsube S."/>
            <person name="Kotiranta H."/>
            <person name="LaButti K.M."/>
            <person name="Lechner B.E."/>
            <person name="Liimatainen K."/>
            <person name="Lipzen A."/>
            <person name="Lukacs Z."/>
            <person name="Mihaltcheva S."/>
            <person name="Morgado L.N."/>
            <person name="Niskanen T."/>
            <person name="Noordeloos M.E."/>
            <person name="Ohm R.A."/>
            <person name="Ortiz-Santana B."/>
            <person name="Ovrebo C."/>
            <person name="Racz N."/>
            <person name="Riley R."/>
            <person name="Savchenko A."/>
            <person name="Shiryaev A."/>
            <person name="Soop K."/>
            <person name="Spirin V."/>
            <person name="Szebenyi C."/>
            <person name="Tomsovsky M."/>
            <person name="Tulloss R.E."/>
            <person name="Uehling J."/>
            <person name="Grigoriev I.V."/>
            <person name="Vagvolgyi C."/>
            <person name="Papp T."/>
            <person name="Martin F.M."/>
            <person name="Miettinen O."/>
            <person name="Hibbett D.S."/>
            <person name="Nagy L.G."/>
        </authorList>
    </citation>
    <scope>NUCLEOTIDE SEQUENCE [LARGE SCALE GENOMIC DNA]</scope>
    <source>
        <strain evidence="3 4">FP101781</strain>
    </source>
</reference>
<evidence type="ECO:0000313" key="3">
    <source>
        <dbReference type="EMBL" id="TEB36099.1"/>
    </source>
</evidence>
<feature type="transmembrane region" description="Helical" evidence="2">
    <location>
        <begin position="204"/>
        <end position="224"/>
    </location>
</feature>
<evidence type="ECO:0000313" key="4">
    <source>
        <dbReference type="Proteomes" id="UP000298030"/>
    </source>
</evidence>
<feature type="transmembrane region" description="Helical" evidence="2">
    <location>
        <begin position="244"/>
        <end position="266"/>
    </location>
</feature>
<keyword evidence="2" id="KW-1133">Transmembrane helix</keyword>
<accession>A0A4Y7TRB8</accession>
<feature type="transmembrane region" description="Helical" evidence="2">
    <location>
        <begin position="142"/>
        <end position="165"/>
    </location>
</feature>
<dbReference type="Proteomes" id="UP000298030">
    <property type="component" value="Unassembled WGS sequence"/>
</dbReference>
<keyword evidence="2" id="KW-0812">Transmembrane</keyword>